<dbReference type="EMBL" id="KI914016">
    <property type="protein sequence ID" value="ETV91027.1"/>
    <property type="molecule type" value="Genomic_DNA"/>
</dbReference>
<dbReference type="VEuPathDB" id="FungiDB:H310_14267"/>
<dbReference type="AlphaFoldDB" id="A0A024TCG9"/>
<accession>A0A024TCG9</accession>
<evidence type="ECO:0000256" key="1">
    <source>
        <dbReference type="SAM" id="Phobius"/>
    </source>
</evidence>
<feature type="transmembrane region" description="Helical" evidence="1">
    <location>
        <begin position="27"/>
        <end position="49"/>
    </location>
</feature>
<dbReference type="RefSeq" id="XP_008880307.1">
    <property type="nucleotide sequence ID" value="XM_008882085.1"/>
</dbReference>
<organism evidence="2">
    <name type="scientific">Aphanomyces invadans</name>
    <dbReference type="NCBI Taxonomy" id="157072"/>
    <lineage>
        <taxon>Eukaryota</taxon>
        <taxon>Sar</taxon>
        <taxon>Stramenopiles</taxon>
        <taxon>Oomycota</taxon>
        <taxon>Saprolegniomycetes</taxon>
        <taxon>Saprolegniales</taxon>
        <taxon>Verrucalvaceae</taxon>
        <taxon>Aphanomyces</taxon>
    </lineage>
</organism>
<evidence type="ECO:0000313" key="2">
    <source>
        <dbReference type="EMBL" id="ETV91027.1"/>
    </source>
</evidence>
<protein>
    <submittedName>
        <fullName evidence="2">Uncharacterized protein</fullName>
    </submittedName>
</protein>
<keyword evidence="1" id="KW-0812">Transmembrane</keyword>
<keyword evidence="1" id="KW-1133">Transmembrane helix</keyword>
<proteinExistence type="predicted"/>
<gene>
    <name evidence="2" type="ORF">H310_14267</name>
</gene>
<sequence length="83" mass="8715">MGGNQIPTDSIKETSVQTANATSGLDVGAISGAAVAGLAAAALAVLAVVRYRRAESIWDKNERKSDERLELAMLSRRSAIVML</sequence>
<name>A0A024TCG9_9STRA</name>
<keyword evidence="1" id="KW-0472">Membrane</keyword>
<reference evidence="2" key="1">
    <citation type="submission" date="2013-12" db="EMBL/GenBank/DDBJ databases">
        <title>The Genome Sequence of Aphanomyces invadans NJM9701.</title>
        <authorList>
            <consortium name="The Broad Institute Genomics Platform"/>
            <person name="Russ C."/>
            <person name="Tyler B."/>
            <person name="van West P."/>
            <person name="Dieguez-Uribeondo J."/>
            <person name="Young S.K."/>
            <person name="Zeng Q."/>
            <person name="Gargeya S."/>
            <person name="Fitzgerald M."/>
            <person name="Abouelleil A."/>
            <person name="Alvarado L."/>
            <person name="Chapman S.B."/>
            <person name="Gainer-Dewar J."/>
            <person name="Goldberg J."/>
            <person name="Griggs A."/>
            <person name="Gujja S."/>
            <person name="Hansen M."/>
            <person name="Howarth C."/>
            <person name="Imamovic A."/>
            <person name="Ireland A."/>
            <person name="Larimer J."/>
            <person name="McCowan C."/>
            <person name="Murphy C."/>
            <person name="Pearson M."/>
            <person name="Poon T.W."/>
            <person name="Priest M."/>
            <person name="Roberts A."/>
            <person name="Saif S."/>
            <person name="Shea T."/>
            <person name="Sykes S."/>
            <person name="Wortman J."/>
            <person name="Nusbaum C."/>
            <person name="Birren B."/>
        </authorList>
    </citation>
    <scope>NUCLEOTIDE SEQUENCE [LARGE SCALE GENOMIC DNA]</scope>
    <source>
        <strain evidence="2">NJM9701</strain>
    </source>
</reference>
<dbReference type="GeneID" id="20091317"/>